<gene>
    <name evidence="3" type="ORF">A7J05_04220</name>
</gene>
<dbReference type="EMBL" id="CP015588">
    <property type="protein sequence ID" value="APY85046.1"/>
    <property type="molecule type" value="Genomic_DNA"/>
</dbReference>
<sequence>MSEHEAFDRMMVVEVETGSLAVAGSPRTSGVDQEHVAALAVVQTPLPPITVHRPTMRVIDGLHRLRAAELRGERKIAVKYFDGAEEDAFVLAVESNVTHGLPLSTADRKRAAARIIASHPQWSDRMIASVSGIAAGTVADLRRRESGSGADQGSRIGHDGRVRPINGAEGRRIASELIAQNPTLSLRQVARVAAISPETVRDVRNRMMRGEDPLTRRGRQARGADGTAAAPPRLGRAPSAVLAKDSAQDRAAAVKRLKADPALRFSEIGRTLLRLLSVHSISVEEWEQILDKVPPHCRGVVAYLAKESAEMWSEVAVRVQSKVAETA</sequence>
<feature type="region of interest" description="Disordered" evidence="1">
    <location>
        <begin position="143"/>
        <end position="165"/>
    </location>
</feature>
<reference evidence="3 4" key="1">
    <citation type="submission" date="2016-05" db="EMBL/GenBank/DDBJ databases">
        <authorList>
            <person name="Gu J."/>
        </authorList>
    </citation>
    <scope>NUCLEOTIDE SEQUENCE [LARGE SCALE GENOMIC DNA]</scope>
    <source>
        <strain evidence="3 4">ACCC40021</strain>
    </source>
</reference>
<accession>A0ABM6GMK7</accession>
<dbReference type="InterPro" id="IPR036086">
    <property type="entry name" value="ParB/Sulfiredoxin_sf"/>
</dbReference>
<evidence type="ECO:0000313" key="4">
    <source>
        <dbReference type="Proteomes" id="UP000187191"/>
    </source>
</evidence>
<keyword evidence="4" id="KW-1185">Reference proteome</keyword>
<dbReference type="RefSeq" id="WP_076682892.1">
    <property type="nucleotide sequence ID" value="NZ_CP015588.1"/>
</dbReference>
<protein>
    <submittedName>
        <fullName evidence="3">Streptomycin biosynthesis protein</fullName>
    </submittedName>
</protein>
<evidence type="ECO:0000259" key="2">
    <source>
        <dbReference type="SMART" id="SM00470"/>
    </source>
</evidence>
<evidence type="ECO:0000256" key="1">
    <source>
        <dbReference type="SAM" id="MobiDB-lite"/>
    </source>
</evidence>
<dbReference type="SUPFAM" id="SSF110849">
    <property type="entry name" value="ParB/Sulfiredoxin"/>
    <property type="match status" value="1"/>
</dbReference>
<dbReference type="InterPro" id="IPR003115">
    <property type="entry name" value="ParB_N"/>
</dbReference>
<dbReference type="SMART" id="SM00470">
    <property type="entry name" value="ParB"/>
    <property type="match status" value="1"/>
</dbReference>
<feature type="domain" description="ParB-like N-terminal" evidence="2">
    <location>
        <begin position="13"/>
        <end position="97"/>
    </location>
</feature>
<dbReference type="Proteomes" id="UP000187191">
    <property type="component" value="Chromosome"/>
</dbReference>
<organism evidence="3 4">
    <name type="scientific">Streptomyces alfalfae</name>
    <dbReference type="NCBI Taxonomy" id="1642299"/>
    <lineage>
        <taxon>Bacteria</taxon>
        <taxon>Bacillati</taxon>
        <taxon>Actinomycetota</taxon>
        <taxon>Actinomycetes</taxon>
        <taxon>Kitasatosporales</taxon>
        <taxon>Streptomycetaceae</taxon>
        <taxon>Streptomyces</taxon>
    </lineage>
</organism>
<feature type="region of interest" description="Disordered" evidence="1">
    <location>
        <begin position="209"/>
        <end position="241"/>
    </location>
</feature>
<evidence type="ECO:0000313" key="3">
    <source>
        <dbReference type="EMBL" id="APY85046.1"/>
    </source>
</evidence>
<name>A0ABM6GMK7_9ACTN</name>
<proteinExistence type="predicted"/>